<feature type="transmembrane region" description="Helical" evidence="7">
    <location>
        <begin position="50"/>
        <end position="70"/>
    </location>
</feature>
<keyword evidence="3 7" id="KW-0812">Transmembrane</keyword>
<feature type="transmembrane region" description="Helical" evidence="7">
    <location>
        <begin position="378"/>
        <end position="397"/>
    </location>
</feature>
<feature type="transmembrane region" description="Helical" evidence="7">
    <location>
        <begin position="182"/>
        <end position="205"/>
    </location>
</feature>
<comment type="caution">
    <text evidence="8">The sequence shown here is derived from an EMBL/GenBank/DDBJ whole genome shotgun (WGS) entry which is preliminary data.</text>
</comment>
<gene>
    <name evidence="8" type="ORF">SDC9_14068</name>
</gene>
<dbReference type="GO" id="GO:0035435">
    <property type="term" value="P:phosphate ion transmembrane transport"/>
    <property type="evidence" value="ECO:0007669"/>
    <property type="project" value="TreeGrafter"/>
</dbReference>
<dbReference type="AlphaFoldDB" id="A0A644TPJ8"/>
<feature type="transmembrane region" description="Helical" evidence="7">
    <location>
        <begin position="339"/>
        <end position="358"/>
    </location>
</feature>
<dbReference type="PANTHER" id="PTHR11101">
    <property type="entry name" value="PHOSPHATE TRANSPORTER"/>
    <property type="match status" value="1"/>
</dbReference>
<dbReference type="EMBL" id="VSSQ01000041">
    <property type="protein sequence ID" value="MPL68347.1"/>
    <property type="molecule type" value="Genomic_DNA"/>
</dbReference>
<evidence type="ECO:0000256" key="5">
    <source>
        <dbReference type="ARBA" id="ARBA00023136"/>
    </source>
</evidence>
<feature type="transmembrane region" description="Helical" evidence="7">
    <location>
        <begin position="156"/>
        <end position="176"/>
    </location>
</feature>
<keyword evidence="4 7" id="KW-1133">Transmembrane helix</keyword>
<evidence type="ECO:0000313" key="8">
    <source>
        <dbReference type="EMBL" id="MPL68347.1"/>
    </source>
</evidence>
<keyword evidence="5 7" id="KW-0472">Membrane</keyword>
<sequence>MDIKTLNTLDKATQDTMPSFAKFSLSLLFILMVFLWTYTSHGTIPDNAFLIVGAVFGAYMAINIGANDVANNVGPAVGARALTLTGAVIVAAIFEAAGAIIAGGDVVNTIKSGIIDPSLITDPHAFIWAMTAGLLAGAVWLNFATSIGAPVSTTHAIVGGVMGAGVAGVGFSIVNWNSMGSIVASWIISPLFGGIIAAGFLFFIKTKIIFCEDKITAANRFVPVLIAVMTWAFSTYLILKGLRQVIHIGFIPASLLSLILAIIVYYVLKPIIITKSLNLKNDRISVNSLFTIPLIFGAALLSFAHGANDVSNAIGPLAAINDAVLTLAEGTSPHGSVGVPFWIMAVGASGIVIGLILYGPRLIRTVGSEITELDQVRAFSIAMATAITVIVASQLGLPVSSTHIAIGGVFGVGFLREIMDSSEKKYIQDAREKFRKHKKKLENMQTELKKFELIKDKSKSDYIKIVDLFKKIDEVEAIVEQERKDFKEAKGVKYVKRDAVKKIIAAWVITVPASALLAAGIFYMIKGIVIV</sequence>
<feature type="transmembrane region" description="Helical" evidence="7">
    <location>
        <begin position="217"/>
        <end position="239"/>
    </location>
</feature>
<dbReference type="GO" id="GO:0005315">
    <property type="term" value="F:phosphate transmembrane transporter activity"/>
    <property type="evidence" value="ECO:0007669"/>
    <property type="project" value="InterPro"/>
</dbReference>
<feature type="transmembrane region" description="Helical" evidence="7">
    <location>
        <begin position="289"/>
        <end position="307"/>
    </location>
</feature>
<organism evidence="8">
    <name type="scientific">bioreactor metagenome</name>
    <dbReference type="NCBI Taxonomy" id="1076179"/>
    <lineage>
        <taxon>unclassified sequences</taxon>
        <taxon>metagenomes</taxon>
        <taxon>ecological metagenomes</taxon>
    </lineage>
</organism>
<feature type="transmembrane region" description="Helical" evidence="7">
    <location>
        <begin position="20"/>
        <end position="38"/>
    </location>
</feature>
<evidence type="ECO:0000256" key="6">
    <source>
        <dbReference type="SAM" id="Coils"/>
    </source>
</evidence>
<keyword evidence="6" id="KW-0175">Coiled coil</keyword>
<feature type="transmembrane region" description="Helical" evidence="7">
    <location>
        <begin position="124"/>
        <end position="144"/>
    </location>
</feature>
<evidence type="ECO:0000256" key="4">
    <source>
        <dbReference type="ARBA" id="ARBA00022989"/>
    </source>
</evidence>
<evidence type="ECO:0000256" key="2">
    <source>
        <dbReference type="ARBA" id="ARBA00022448"/>
    </source>
</evidence>
<comment type="subcellular location">
    <subcellularLocation>
        <location evidence="1">Membrane</location>
        <topology evidence="1">Multi-pass membrane protein</topology>
    </subcellularLocation>
</comment>
<dbReference type="Pfam" id="PF01384">
    <property type="entry name" value="PHO4"/>
    <property type="match status" value="1"/>
</dbReference>
<name>A0A644TPJ8_9ZZZZ</name>
<feature type="transmembrane region" description="Helical" evidence="7">
    <location>
        <begin position="403"/>
        <end position="419"/>
    </location>
</feature>
<accession>A0A644TPJ8</accession>
<proteinExistence type="predicted"/>
<evidence type="ECO:0000256" key="7">
    <source>
        <dbReference type="SAM" id="Phobius"/>
    </source>
</evidence>
<dbReference type="GO" id="GO:0016020">
    <property type="term" value="C:membrane"/>
    <property type="evidence" value="ECO:0007669"/>
    <property type="project" value="UniProtKB-SubCell"/>
</dbReference>
<keyword evidence="2" id="KW-0813">Transport</keyword>
<protein>
    <recommendedName>
        <fullName evidence="9">Phosphate transporter</fullName>
    </recommendedName>
</protein>
<dbReference type="PANTHER" id="PTHR11101:SF80">
    <property type="entry name" value="PHOSPHATE TRANSPORTER"/>
    <property type="match status" value="1"/>
</dbReference>
<feature type="transmembrane region" description="Helical" evidence="7">
    <location>
        <begin position="503"/>
        <end position="525"/>
    </location>
</feature>
<feature type="coiled-coil region" evidence="6">
    <location>
        <begin position="427"/>
        <end position="485"/>
    </location>
</feature>
<evidence type="ECO:0000256" key="3">
    <source>
        <dbReference type="ARBA" id="ARBA00022692"/>
    </source>
</evidence>
<evidence type="ECO:0000256" key="1">
    <source>
        <dbReference type="ARBA" id="ARBA00004141"/>
    </source>
</evidence>
<dbReference type="InterPro" id="IPR001204">
    <property type="entry name" value="Phos_transporter"/>
</dbReference>
<feature type="transmembrane region" description="Helical" evidence="7">
    <location>
        <begin position="245"/>
        <end position="268"/>
    </location>
</feature>
<feature type="transmembrane region" description="Helical" evidence="7">
    <location>
        <begin position="82"/>
        <end position="104"/>
    </location>
</feature>
<reference evidence="8" key="1">
    <citation type="submission" date="2019-08" db="EMBL/GenBank/DDBJ databases">
        <authorList>
            <person name="Kucharzyk K."/>
            <person name="Murdoch R.W."/>
            <person name="Higgins S."/>
            <person name="Loffler F."/>
        </authorList>
    </citation>
    <scope>NUCLEOTIDE SEQUENCE</scope>
</reference>
<evidence type="ECO:0008006" key="9">
    <source>
        <dbReference type="Google" id="ProtNLM"/>
    </source>
</evidence>